<dbReference type="GO" id="GO:0008033">
    <property type="term" value="P:tRNA processing"/>
    <property type="evidence" value="ECO:0007669"/>
    <property type="project" value="UniProtKB-UniRule"/>
</dbReference>
<accession>G9QQ92</accession>
<comment type="function">
    <text evidence="8">Phosphorolytic 3'-5' exoribonuclease that plays an important role in tRNA 3'-end maturation. Removes nucleotide residues following the 3'-CCA terminus of tRNAs; can also add nucleotides to the ends of RNA molecules by using nucleoside diphosphates as substrates, but this may not be physiologically important. Probably plays a role in initiation of 16S rRNA degradation (leading to ribosome degradation) during starvation.</text>
</comment>
<dbReference type="InterPro" id="IPR027408">
    <property type="entry name" value="PNPase/RNase_PH_dom_sf"/>
</dbReference>
<dbReference type="GO" id="GO:0000049">
    <property type="term" value="F:tRNA binding"/>
    <property type="evidence" value="ECO:0007669"/>
    <property type="project" value="UniProtKB-UniRule"/>
</dbReference>
<keyword evidence="2 8" id="KW-0698">rRNA processing</keyword>
<dbReference type="InterPro" id="IPR050080">
    <property type="entry name" value="RNase_PH"/>
</dbReference>
<evidence type="ECO:0000313" key="11">
    <source>
        <dbReference type="EMBL" id="EHL73406.1"/>
    </source>
</evidence>
<evidence type="ECO:0000313" key="12">
    <source>
        <dbReference type="Proteomes" id="UP000011747"/>
    </source>
</evidence>
<dbReference type="AlphaFoldDB" id="G9QQ92"/>
<organism evidence="11 12">
    <name type="scientific">Bacillus smithii 7_3_47FAA</name>
    <dbReference type="NCBI Taxonomy" id="665952"/>
    <lineage>
        <taxon>Bacteria</taxon>
        <taxon>Bacillati</taxon>
        <taxon>Bacillota</taxon>
        <taxon>Bacilli</taxon>
        <taxon>Bacillales</taxon>
        <taxon>Bacillaceae</taxon>
        <taxon>Bacillus</taxon>
    </lineage>
</organism>
<dbReference type="SUPFAM" id="SSF55666">
    <property type="entry name" value="Ribonuclease PH domain 2-like"/>
    <property type="match status" value="1"/>
</dbReference>
<evidence type="ECO:0000259" key="9">
    <source>
        <dbReference type="Pfam" id="PF01138"/>
    </source>
</evidence>
<keyword evidence="3 8" id="KW-0820">tRNA-binding</keyword>
<dbReference type="HAMAP" id="MF_00564">
    <property type="entry name" value="RNase_PH"/>
    <property type="match status" value="1"/>
</dbReference>
<dbReference type="Gene3D" id="3.30.230.70">
    <property type="entry name" value="GHMP Kinase, N-terminal domain"/>
    <property type="match status" value="1"/>
</dbReference>
<dbReference type="GO" id="GO:0009022">
    <property type="term" value="F:tRNA nucleotidyltransferase activity"/>
    <property type="evidence" value="ECO:0007669"/>
    <property type="project" value="UniProtKB-UniRule"/>
</dbReference>
<dbReference type="EMBL" id="ACWF01000158">
    <property type="protein sequence ID" value="EHL73406.1"/>
    <property type="molecule type" value="Genomic_DNA"/>
</dbReference>
<name>G9QQ92_9BACI</name>
<dbReference type="PATRIC" id="fig|665952.3.peg.3382"/>
<evidence type="ECO:0000256" key="2">
    <source>
        <dbReference type="ARBA" id="ARBA00022552"/>
    </source>
</evidence>
<evidence type="ECO:0000256" key="1">
    <source>
        <dbReference type="ARBA" id="ARBA00006678"/>
    </source>
</evidence>
<dbReference type="GO" id="GO:0000175">
    <property type="term" value="F:3'-5'-RNA exonuclease activity"/>
    <property type="evidence" value="ECO:0007669"/>
    <property type="project" value="UniProtKB-UniRule"/>
</dbReference>
<dbReference type="InterPro" id="IPR001247">
    <property type="entry name" value="ExoRNase_PH_dom1"/>
</dbReference>
<dbReference type="InterPro" id="IPR036345">
    <property type="entry name" value="ExoRNase_PH_dom2_sf"/>
</dbReference>
<evidence type="ECO:0000256" key="4">
    <source>
        <dbReference type="ARBA" id="ARBA00022679"/>
    </source>
</evidence>
<dbReference type="PANTHER" id="PTHR11953">
    <property type="entry name" value="EXOSOME COMPLEX COMPONENT"/>
    <property type="match status" value="1"/>
</dbReference>
<reference evidence="11 12" key="1">
    <citation type="submission" date="2011-09" db="EMBL/GenBank/DDBJ databases">
        <title>The Genome Sequence of Bacillus smithii 7_3_47FAA.</title>
        <authorList>
            <consortium name="The Broad Institute Genome Sequencing Platform"/>
            <person name="Earl A."/>
            <person name="Ward D."/>
            <person name="Feldgarden M."/>
            <person name="Gevers D."/>
            <person name="Daigneault M."/>
            <person name="Strauss J."/>
            <person name="Allen-Vercoe E."/>
            <person name="Young S.K."/>
            <person name="Zeng Q."/>
            <person name="Gargeya S."/>
            <person name="Fitzgerald M."/>
            <person name="Haas B."/>
            <person name="Abouelleil A."/>
            <person name="Alvarado L."/>
            <person name="Arachchi H.M."/>
            <person name="Berlin A."/>
            <person name="Brown A."/>
            <person name="Chapman S.B."/>
            <person name="Chen Z."/>
            <person name="Dunbar C."/>
            <person name="Freedman E."/>
            <person name="Gearin G."/>
            <person name="Goldberg J."/>
            <person name="Griggs A."/>
            <person name="Gujja S."/>
            <person name="Heiman D."/>
            <person name="Howarth C."/>
            <person name="Larson L."/>
            <person name="Lui A."/>
            <person name="MacDonald P.J.P."/>
            <person name="Montmayeur A."/>
            <person name="Murphy C."/>
            <person name="Neiman D."/>
            <person name="Pearson M."/>
            <person name="Priest M."/>
            <person name="Roberts A."/>
            <person name="Saif S."/>
            <person name="Shea T."/>
            <person name="Shenoy N."/>
            <person name="Sisk P."/>
            <person name="Stolte C."/>
            <person name="Sykes S."/>
            <person name="Wortman J."/>
            <person name="Nusbaum C."/>
            <person name="Birren B."/>
        </authorList>
    </citation>
    <scope>NUCLEOTIDE SEQUENCE [LARGE SCALE GENOMIC DNA]</scope>
    <source>
        <strain evidence="11 12">7_3_47FAA</strain>
    </source>
</reference>
<feature type="binding site" evidence="8">
    <location>
        <position position="135"/>
    </location>
    <ligand>
        <name>phosphate</name>
        <dbReference type="ChEBI" id="CHEBI:43474"/>
        <note>substrate</note>
    </ligand>
</feature>
<feature type="domain" description="Exoribonuclease phosphorolytic" evidence="10">
    <location>
        <begin position="208"/>
        <end position="274"/>
    </location>
</feature>
<proteinExistence type="inferred from homology"/>
<keyword evidence="5 8" id="KW-0819">tRNA processing</keyword>
<protein>
    <recommendedName>
        <fullName evidence="8">Ribonuclease PH</fullName>
        <shortName evidence="8">RNase PH</shortName>
        <ecNumber evidence="8">2.7.7.56</ecNumber>
    </recommendedName>
    <alternativeName>
        <fullName evidence="8">tRNA nucleotidyltransferase</fullName>
    </alternativeName>
</protein>
<dbReference type="GO" id="GO:0016075">
    <property type="term" value="P:rRNA catabolic process"/>
    <property type="evidence" value="ECO:0007669"/>
    <property type="project" value="UniProtKB-UniRule"/>
</dbReference>
<dbReference type="CDD" id="cd11362">
    <property type="entry name" value="RNase_PH_bact"/>
    <property type="match status" value="1"/>
</dbReference>
<comment type="catalytic activity">
    <reaction evidence="8">
        <text>tRNA(n+1) + phosphate = tRNA(n) + a ribonucleoside 5'-diphosphate</text>
        <dbReference type="Rhea" id="RHEA:10628"/>
        <dbReference type="Rhea" id="RHEA-COMP:17343"/>
        <dbReference type="Rhea" id="RHEA-COMP:17344"/>
        <dbReference type="ChEBI" id="CHEBI:43474"/>
        <dbReference type="ChEBI" id="CHEBI:57930"/>
        <dbReference type="ChEBI" id="CHEBI:173114"/>
        <dbReference type="EC" id="2.7.7.56"/>
    </reaction>
</comment>
<dbReference type="HOGENOM" id="CLU_050858_0_0_9"/>
<dbReference type="InterPro" id="IPR015847">
    <property type="entry name" value="ExoRNase_PH_dom2"/>
</dbReference>
<evidence type="ECO:0000259" key="10">
    <source>
        <dbReference type="Pfam" id="PF03725"/>
    </source>
</evidence>
<dbReference type="FunFam" id="3.30.230.70:FF:000003">
    <property type="entry name" value="Ribonuclease PH"/>
    <property type="match status" value="1"/>
</dbReference>
<feature type="binding site" evidence="8">
    <location>
        <begin position="173"/>
        <end position="175"/>
    </location>
    <ligand>
        <name>phosphate</name>
        <dbReference type="ChEBI" id="CHEBI:43474"/>
        <note>substrate</note>
    </ligand>
</feature>
<dbReference type="GO" id="GO:0031125">
    <property type="term" value="P:rRNA 3'-end processing"/>
    <property type="evidence" value="ECO:0007669"/>
    <property type="project" value="UniProtKB-ARBA"/>
</dbReference>
<feature type="domain" description="Exoribonuclease phosphorolytic" evidence="9">
    <location>
        <begin position="59"/>
        <end position="189"/>
    </location>
</feature>
<keyword evidence="4 8" id="KW-0808">Transferase</keyword>
<evidence type="ECO:0000256" key="3">
    <source>
        <dbReference type="ARBA" id="ARBA00022555"/>
    </source>
</evidence>
<evidence type="ECO:0000256" key="8">
    <source>
        <dbReference type="HAMAP-Rule" id="MF_00564"/>
    </source>
</evidence>
<evidence type="ECO:0000256" key="5">
    <source>
        <dbReference type="ARBA" id="ARBA00022694"/>
    </source>
</evidence>
<dbReference type="InterPro" id="IPR018336">
    <property type="entry name" value="RNase_PH_CS"/>
</dbReference>
<dbReference type="SUPFAM" id="SSF54211">
    <property type="entry name" value="Ribosomal protein S5 domain 2-like"/>
    <property type="match status" value="1"/>
</dbReference>
<dbReference type="NCBIfam" id="TIGR01966">
    <property type="entry name" value="RNasePH"/>
    <property type="match status" value="1"/>
</dbReference>
<evidence type="ECO:0000256" key="7">
    <source>
        <dbReference type="ARBA" id="ARBA00022884"/>
    </source>
</evidence>
<comment type="similarity">
    <text evidence="1 8">Belongs to the RNase PH family.</text>
</comment>
<keyword evidence="6 8" id="KW-0548">Nucleotidyltransferase</keyword>
<dbReference type="Pfam" id="PF03725">
    <property type="entry name" value="RNase_PH_C"/>
    <property type="match status" value="1"/>
</dbReference>
<evidence type="ECO:0000256" key="6">
    <source>
        <dbReference type="ARBA" id="ARBA00022695"/>
    </source>
</evidence>
<sequence length="305" mass="33425">MPPHFYWTYRKSEATEESIKNRSHGNGGSFGLVGILPWDRSCSLKGGSMVRVDGRQKNELRAVKIDTDFLKHPEGSVLITVGDTRVICTASIEDRVPPFMRGSGKGWITAEYSMLPRATEQRNIRESSKGKVSGRTMEIQRLIGRALRAVVDLESIGERTVWIDCDVIQADGGTRTASITGAFVAMAMALHQLSIQKEMSTFPVTNFLAATSVGILHGEGAVLDLNYKEDSEAMVDMNVVMTGSGDFVEIQGTGEESTFSHSQLQELLSLAEKGLQELIDIQKQALSEIAVKIERNMSKGGEANR</sequence>
<dbReference type="EC" id="2.7.7.56" evidence="8"/>
<dbReference type="Pfam" id="PF01138">
    <property type="entry name" value="RNase_PH"/>
    <property type="match status" value="1"/>
</dbReference>
<dbReference type="InterPro" id="IPR002381">
    <property type="entry name" value="RNase_PH_bac-type"/>
</dbReference>
<comment type="subunit">
    <text evidence="8">Homohexameric ring arranged as a trimer of dimers.</text>
</comment>
<dbReference type="PROSITE" id="PS01277">
    <property type="entry name" value="RIBONUCLEASE_PH"/>
    <property type="match status" value="1"/>
</dbReference>
<dbReference type="InterPro" id="IPR020568">
    <property type="entry name" value="Ribosomal_Su5_D2-typ_SF"/>
</dbReference>
<keyword evidence="12" id="KW-1185">Reference proteome</keyword>
<gene>
    <name evidence="8" type="primary">rph</name>
    <name evidence="11" type="ORF">HMPREF1015_00459</name>
</gene>
<dbReference type="PANTHER" id="PTHR11953:SF0">
    <property type="entry name" value="EXOSOME COMPLEX COMPONENT RRP41"/>
    <property type="match status" value="1"/>
</dbReference>
<keyword evidence="7" id="KW-0694">RNA-binding</keyword>
<comment type="caution">
    <text evidence="11">The sequence shown here is derived from an EMBL/GenBank/DDBJ whole genome shotgun (WGS) entry which is preliminary data.</text>
</comment>
<dbReference type="Proteomes" id="UP000011747">
    <property type="component" value="Unassembled WGS sequence"/>
</dbReference>